<reference evidence="1" key="1">
    <citation type="submission" date="2015-09" db="EMBL/GenBank/DDBJ databases">
        <title>De novo assembly of Pectinophora gossypiella (Pink Bollworm) gut transcriptome.</title>
        <authorList>
            <person name="Tassone E.E."/>
        </authorList>
    </citation>
    <scope>NUCLEOTIDE SEQUENCE</scope>
</reference>
<sequence>DSIPTPLSVNHVSIDANLDVAVQKLWEMDNISSEPKCQSADDIRCEQIYQSTTRRDSEGRYVVQLPFRDQLPVFEDSYSNAYRRFQQIEKKLIQNLAFQKQYNEHILEYLS</sequence>
<dbReference type="OrthoDB" id="8123403at2759"/>
<proteinExistence type="predicted"/>
<feature type="non-terminal residue" evidence="1">
    <location>
        <position position="111"/>
    </location>
</feature>
<gene>
    <name evidence="1" type="ORF">g.2492</name>
</gene>
<feature type="non-terminal residue" evidence="1">
    <location>
        <position position="1"/>
    </location>
</feature>
<organism evidence="1">
    <name type="scientific">Pectinophora gossypiella</name>
    <name type="common">Cotton pink bollworm</name>
    <name type="synonym">Depressaria gossypiella</name>
    <dbReference type="NCBI Taxonomy" id="13191"/>
    <lineage>
        <taxon>Eukaryota</taxon>
        <taxon>Metazoa</taxon>
        <taxon>Ecdysozoa</taxon>
        <taxon>Arthropoda</taxon>
        <taxon>Hexapoda</taxon>
        <taxon>Insecta</taxon>
        <taxon>Pterygota</taxon>
        <taxon>Neoptera</taxon>
        <taxon>Endopterygota</taxon>
        <taxon>Lepidoptera</taxon>
        <taxon>Glossata</taxon>
        <taxon>Ditrysia</taxon>
        <taxon>Gelechioidea</taxon>
        <taxon>Gelechiidae</taxon>
        <taxon>Apatetrinae</taxon>
        <taxon>Pectinophora</taxon>
    </lineage>
</organism>
<name>A0A1E1WEF8_PECGO</name>
<dbReference type="AlphaFoldDB" id="A0A1E1WEF8"/>
<dbReference type="EMBL" id="GDQN01005672">
    <property type="protein sequence ID" value="JAT85382.1"/>
    <property type="molecule type" value="Transcribed_RNA"/>
</dbReference>
<evidence type="ECO:0000313" key="1">
    <source>
        <dbReference type="EMBL" id="JAT85382.1"/>
    </source>
</evidence>
<accession>A0A1E1WEF8</accession>
<protein>
    <submittedName>
        <fullName evidence="1">Uncharacterized protein</fullName>
    </submittedName>
</protein>